<feature type="transmembrane region" description="Helical" evidence="1">
    <location>
        <begin position="127"/>
        <end position="150"/>
    </location>
</feature>
<protein>
    <recommendedName>
        <fullName evidence="4">DUF3592 domain-containing protein</fullName>
    </recommendedName>
</protein>
<keyword evidence="1" id="KW-0472">Membrane</keyword>
<name>A0ABP4Q0Q2_9ACTN</name>
<evidence type="ECO:0000313" key="2">
    <source>
        <dbReference type="EMBL" id="GAA1594045.1"/>
    </source>
</evidence>
<sequence length="176" mass="18874">MSVGGLTLGCMNDPLSRFIVWSLTLFALLLAGAAALGTSQTWALRHRSYGPSTVSKAEVVSVQPQAGAPPVVMVMGPSGSEVKVNGTEDLNQPYPLEGDYIEVVFLRSGSAVIPAAGRRDQTYNATILIAGIWLGWCVVIGGSVLAGRYLRATVRSWRPPQRAVRPGVRSRQPRRD</sequence>
<evidence type="ECO:0008006" key="4">
    <source>
        <dbReference type="Google" id="ProtNLM"/>
    </source>
</evidence>
<feature type="transmembrane region" description="Helical" evidence="1">
    <location>
        <begin position="18"/>
        <end position="37"/>
    </location>
</feature>
<keyword evidence="1" id="KW-1133">Transmembrane helix</keyword>
<reference evidence="3" key="1">
    <citation type="journal article" date="2019" name="Int. J. Syst. Evol. Microbiol.">
        <title>The Global Catalogue of Microorganisms (GCM) 10K type strain sequencing project: providing services to taxonomists for standard genome sequencing and annotation.</title>
        <authorList>
            <consortium name="The Broad Institute Genomics Platform"/>
            <consortium name="The Broad Institute Genome Sequencing Center for Infectious Disease"/>
            <person name="Wu L."/>
            <person name="Ma J."/>
        </authorList>
    </citation>
    <scope>NUCLEOTIDE SEQUENCE [LARGE SCALE GENOMIC DNA]</scope>
    <source>
        <strain evidence="3">JCM 14304</strain>
    </source>
</reference>
<dbReference type="EMBL" id="BAAAND010000008">
    <property type="protein sequence ID" value="GAA1594045.1"/>
    <property type="molecule type" value="Genomic_DNA"/>
</dbReference>
<gene>
    <name evidence="2" type="ORF">GCM10009742_45890</name>
</gene>
<organism evidence="2 3">
    <name type="scientific">Kribbella karoonensis</name>
    <dbReference type="NCBI Taxonomy" id="324851"/>
    <lineage>
        <taxon>Bacteria</taxon>
        <taxon>Bacillati</taxon>
        <taxon>Actinomycetota</taxon>
        <taxon>Actinomycetes</taxon>
        <taxon>Propionibacteriales</taxon>
        <taxon>Kribbellaceae</taxon>
        <taxon>Kribbella</taxon>
    </lineage>
</organism>
<accession>A0ABP4Q0Q2</accession>
<comment type="caution">
    <text evidence="2">The sequence shown here is derived from an EMBL/GenBank/DDBJ whole genome shotgun (WGS) entry which is preliminary data.</text>
</comment>
<proteinExistence type="predicted"/>
<evidence type="ECO:0000256" key="1">
    <source>
        <dbReference type="SAM" id="Phobius"/>
    </source>
</evidence>
<dbReference type="Proteomes" id="UP001500190">
    <property type="component" value="Unassembled WGS sequence"/>
</dbReference>
<evidence type="ECO:0000313" key="3">
    <source>
        <dbReference type="Proteomes" id="UP001500190"/>
    </source>
</evidence>
<keyword evidence="1" id="KW-0812">Transmembrane</keyword>
<keyword evidence="3" id="KW-1185">Reference proteome</keyword>